<gene>
    <name evidence="7" type="ORF">FHP91_02840</name>
</gene>
<sequence length="312" mass="33827">MASLNYKHLRYFWAVARAGSIARAAESLHLTPHAISSQITALEASLGAKLFEREGRRLTVSMTGKRILEHAETIFSLGDEILDIVGDTTTRDTQPLRIGIADSVPKAVAYRLVSPALRLDDPVKLTCREGRLDTLLADLAIHRLDLVIADRPMPARLSVRGFNHLLGESPLSVMGTPALREAHPGACPACLDNAPFLMPGEDTAIHAPLSEWFDGQGIRPRVVAEFDDSALLKAFGQAGVGFFVAPSATNDYVCGQYGVDVIGQIDAVVEQLYAITTEGKLTRPAIIAIWQAARTEVFGEPVVRAKAARKRK</sequence>
<dbReference type="PRINTS" id="PR00039">
    <property type="entry name" value="HTHLYSR"/>
</dbReference>
<feature type="domain" description="HTH lysR-type" evidence="6">
    <location>
        <begin position="4"/>
        <end position="61"/>
    </location>
</feature>
<dbReference type="AlphaFoldDB" id="A0A557R0D8"/>
<evidence type="ECO:0000259" key="6">
    <source>
        <dbReference type="PROSITE" id="PS50931"/>
    </source>
</evidence>
<reference evidence="7 8" key="1">
    <citation type="submission" date="2019-07" db="EMBL/GenBank/DDBJ databases">
        <title>The pathways for chlorine oxyanion respiration interact through the shared metabolite chlorate.</title>
        <authorList>
            <person name="Barnum T.P."/>
            <person name="Cheng Y."/>
            <person name="Hill K.A."/>
            <person name="Lucas L.N."/>
            <person name="Carlson H.K."/>
            <person name="Coates J.D."/>
        </authorList>
    </citation>
    <scope>NUCLEOTIDE SEQUENCE [LARGE SCALE GENOMIC DNA]</scope>
    <source>
        <strain evidence="7 8">SFB-3</strain>
    </source>
</reference>
<comment type="similarity">
    <text evidence="1">Belongs to the LysR transcriptional regulatory family.</text>
</comment>
<keyword evidence="4" id="KW-0010">Activator</keyword>
<dbReference type="InterPro" id="IPR000847">
    <property type="entry name" value="LysR_HTH_N"/>
</dbReference>
<dbReference type="Pfam" id="PF00126">
    <property type="entry name" value="HTH_1"/>
    <property type="match status" value="1"/>
</dbReference>
<dbReference type="GO" id="GO:2000142">
    <property type="term" value="P:regulation of DNA-templated transcription initiation"/>
    <property type="evidence" value="ECO:0007669"/>
    <property type="project" value="TreeGrafter"/>
</dbReference>
<dbReference type="InterPro" id="IPR036388">
    <property type="entry name" value="WH-like_DNA-bd_sf"/>
</dbReference>
<dbReference type="Gene3D" id="3.40.190.290">
    <property type="match status" value="1"/>
</dbReference>
<dbReference type="SUPFAM" id="SSF46785">
    <property type="entry name" value="Winged helix' DNA-binding domain"/>
    <property type="match status" value="1"/>
</dbReference>
<dbReference type="PROSITE" id="PS50931">
    <property type="entry name" value="HTH_LYSR"/>
    <property type="match status" value="1"/>
</dbReference>
<dbReference type="PANTHER" id="PTHR30293">
    <property type="entry name" value="TRANSCRIPTIONAL REGULATORY PROTEIN NAC-RELATED"/>
    <property type="match status" value="1"/>
</dbReference>
<dbReference type="Gene3D" id="1.10.10.10">
    <property type="entry name" value="Winged helix-like DNA-binding domain superfamily/Winged helix DNA-binding domain"/>
    <property type="match status" value="1"/>
</dbReference>
<dbReference type="InterPro" id="IPR036390">
    <property type="entry name" value="WH_DNA-bd_sf"/>
</dbReference>
<comment type="caution">
    <text evidence="7">The sequence shown here is derived from an EMBL/GenBank/DDBJ whole genome shotgun (WGS) entry which is preliminary data.</text>
</comment>
<evidence type="ECO:0000256" key="3">
    <source>
        <dbReference type="ARBA" id="ARBA00023125"/>
    </source>
</evidence>
<keyword evidence="5" id="KW-0804">Transcription</keyword>
<dbReference type="FunFam" id="1.10.10.10:FF:000001">
    <property type="entry name" value="LysR family transcriptional regulator"/>
    <property type="match status" value="1"/>
</dbReference>
<organism evidence="7 8">
    <name type="scientific">Denitromonas halophila</name>
    <dbReference type="NCBI Taxonomy" id="1629404"/>
    <lineage>
        <taxon>Bacteria</taxon>
        <taxon>Pseudomonadati</taxon>
        <taxon>Pseudomonadota</taxon>
        <taxon>Betaproteobacteria</taxon>
        <taxon>Rhodocyclales</taxon>
        <taxon>Zoogloeaceae</taxon>
        <taxon>Denitromonas</taxon>
    </lineage>
</organism>
<evidence type="ECO:0000256" key="2">
    <source>
        <dbReference type="ARBA" id="ARBA00023015"/>
    </source>
</evidence>
<proteinExistence type="inferred from homology"/>
<evidence type="ECO:0000256" key="1">
    <source>
        <dbReference type="ARBA" id="ARBA00009437"/>
    </source>
</evidence>
<dbReference type="OrthoDB" id="464481at2"/>
<protein>
    <submittedName>
        <fullName evidence="7">LysR family transcriptional regulator</fullName>
    </submittedName>
</protein>
<accession>A0A557R0D8</accession>
<keyword evidence="3" id="KW-0238">DNA-binding</keyword>
<dbReference type="EMBL" id="VMNK01000003">
    <property type="protein sequence ID" value="TVO58619.1"/>
    <property type="molecule type" value="Genomic_DNA"/>
</dbReference>
<dbReference type="GO" id="GO:0003700">
    <property type="term" value="F:DNA-binding transcription factor activity"/>
    <property type="evidence" value="ECO:0007669"/>
    <property type="project" value="InterPro"/>
</dbReference>
<dbReference type="PANTHER" id="PTHR30293:SF2">
    <property type="entry name" value="TRANSCRIPTIONAL ACTIVATOR PROTEIN NHAR"/>
    <property type="match status" value="1"/>
</dbReference>
<evidence type="ECO:0000256" key="4">
    <source>
        <dbReference type="ARBA" id="ARBA00023159"/>
    </source>
</evidence>
<keyword evidence="8" id="KW-1185">Reference proteome</keyword>
<dbReference type="GO" id="GO:0003677">
    <property type="term" value="F:DNA binding"/>
    <property type="evidence" value="ECO:0007669"/>
    <property type="project" value="UniProtKB-KW"/>
</dbReference>
<evidence type="ECO:0000256" key="5">
    <source>
        <dbReference type="ARBA" id="ARBA00023163"/>
    </source>
</evidence>
<dbReference type="RefSeq" id="WP_144308154.1">
    <property type="nucleotide sequence ID" value="NZ_VMNK01000003.1"/>
</dbReference>
<evidence type="ECO:0000313" key="7">
    <source>
        <dbReference type="EMBL" id="TVO58619.1"/>
    </source>
</evidence>
<dbReference type="Pfam" id="PF03466">
    <property type="entry name" value="LysR_substrate"/>
    <property type="match status" value="1"/>
</dbReference>
<dbReference type="InterPro" id="IPR005119">
    <property type="entry name" value="LysR_subst-bd"/>
</dbReference>
<name>A0A557R0D8_9RHOO</name>
<dbReference type="Proteomes" id="UP000319502">
    <property type="component" value="Unassembled WGS sequence"/>
</dbReference>
<dbReference type="SUPFAM" id="SSF53850">
    <property type="entry name" value="Periplasmic binding protein-like II"/>
    <property type="match status" value="1"/>
</dbReference>
<keyword evidence="2" id="KW-0805">Transcription regulation</keyword>
<evidence type="ECO:0000313" key="8">
    <source>
        <dbReference type="Proteomes" id="UP000319502"/>
    </source>
</evidence>